<accession>A0AC35TGY3</accession>
<sequence>MEKLFLNFLPWLFMMRRKGYIFKRGKCYENVNDQELFVKPIMSDDTFDYRIKSVSPGKDAQIIMLHRIFMELKEIVNRCSEDEAKALVENDWKFIAMTVDRICLIMFSLFIVIFTFAFLLSAPQWIT</sequence>
<proteinExistence type="predicted"/>
<reference evidence="2" key="1">
    <citation type="submission" date="2016-11" db="UniProtKB">
        <authorList>
            <consortium name="WormBaseParasite"/>
        </authorList>
    </citation>
    <scope>IDENTIFICATION</scope>
    <source>
        <strain evidence="2">KR3021</strain>
    </source>
</reference>
<protein>
    <submittedName>
        <fullName evidence="2">Neur_chan_memb domain-containing protein</fullName>
    </submittedName>
</protein>
<name>A0AC35TGY3_9BILA</name>
<evidence type="ECO:0000313" key="2">
    <source>
        <dbReference type="WBParaSite" id="RSKR_0000051200.1"/>
    </source>
</evidence>
<dbReference type="WBParaSite" id="RSKR_0000051200.1">
    <property type="protein sequence ID" value="RSKR_0000051200.1"/>
    <property type="gene ID" value="RSKR_0000051200"/>
</dbReference>
<dbReference type="Proteomes" id="UP000095286">
    <property type="component" value="Unplaced"/>
</dbReference>
<evidence type="ECO:0000313" key="1">
    <source>
        <dbReference type="Proteomes" id="UP000095286"/>
    </source>
</evidence>
<organism evidence="1 2">
    <name type="scientific">Rhabditophanes sp. KR3021</name>
    <dbReference type="NCBI Taxonomy" id="114890"/>
    <lineage>
        <taxon>Eukaryota</taxon>
        <taxon>Metazoa</taxon>
        <taxon>Ecdysozoa</taxon>
        <taxon>Nematoda</taxon>
        <taxon>Chromadorea</taxon>
        <taxon>Rhabditida</taxon>
        <taxon>Tylenchina</taxon>
        <taxon>Panagrolaimomorpha</taxon>
        <taxon>Strongyloidoidea</taxon>
        <taxon>Alloionematidae</taxon>
        <taxon>Rhabditophanes</taxon>
    </lineage>
</organism>